<feature type="compositionally biased region" description="Low complexity" evidence="1">
    <location>
        <begin position="848"/>
        <end position="857"/>
    </location>
</feature>
<feature type="compositionally biased region" description="Gly residues" evidence="1">
    <location>
        <begin position="280"/>
        <end position="313"/>
    </location>
</feature>
<reference evidence="2 3" key="1">
    <citation type="journal article" date="2015" name="Genome Biol. Evol.">
        <title>Phylogenomic analyses indicate that early fungi evolved digesting cell walls of algal ancestors of land plants.</title>
        <authorList>
            <person name="Chang Y."/>
            <person name="Wang S."/>
            <person name="Sekimoto S."/>
            <person name="Aerts A.L."/>
            <person name="Choi C."/>
            <person name="Clum A."/>
            <person name="LaButti K.M."/>
            <person name="Lindquist E.A."/>
            <person name="Yee Ngan C."/>
            <person name="Ohm R.A."/>
            <person name="Salamov A.A."/>
            <person name="Grigoriev I.V."/>
            <person name="Spatafora J.W."/>
            <person name="Berbee M.L."/>
        </authorList>
    </citation>
    <scope>NUCLEOTIDE SEQUENCE [LARGE SCALE GENOMIC DNA]</scope>
    <source>
        <strain evidence="2 3">JEL478</strain>
    </source>
</reference>
<feature type="compositionally biased region" description="Basic and acidic residues" evidence="1">
    <location>
        <begin position="212"/>
        <end position="236"/>
    </location>
</feature>
<proteinExistence type="predicted"/>
<feature type="region of interest" description="Disordered" evidence="1">
    <location>
        <begin position="146"/>
        <end position="742"/>
    </location>
</feature>
<evidence type="ECO:0000313" key="2">
    <source>
        <dbReference type="EMBL" id="KXS13223.1"/>
    </source>
</evidence>
<gene>
    <name evidence="2" type="ORF">M427DRAFT_156885</name>
</gene>
<sequence length="910" mass="97651">MSNVLGVRNTNSLPTKSNRSGGHGGHQKNVQFGTAGYKTPYITDPENLTTKSSNLRRNVDKSSGNPIWATETFEPELSEVSMLERFRSQKTKDNDNYDRTDVLYTTPCKPVQLTTNTTKGTETGHCNKYHISASSKCTEYTNQLSEVAEAESKHPSDPAVSPRAPNMGFHQEGPLSDNKENIPPLWSFDELHSTEGDATLQPNGETGNVAEQKSKTSPIEKPETEDNVCRVKRYDELPTSPSLAEPQTSSWLSFLSTPSRMKETVTQAPEDATTTPASTVGGGGSSSSGGGGRRGEGRSSGNGAAGNGEGSGSNNGALSGNYGPSGSGDGGRDEGNGNGHDGHRRSARLFSRSGNETTDDDEEEEDEERETSTGYDTPEISASTPTAIHRPHARRYPNRRSQPVLSATPPPGDAPPTDLPNDLPDNSQESTTVAFAAVELTENVRNGSPPPSPDTNPPRRPSGVVALAASRRTNRSTGNGTRDRRAPVLSNLTVVAGNAGAQLHTATDPPTRPNGEAGRRRGTGTVQPLGRMAPPSPVDIQARQVRNTSQRGRNTVRTIPPVTHRGSPRRSQRPTSANEPRGGSAIPRSPQRPSTRLTNSLLLSVDSPDQRESHTALYSPEPNMNGSTLMKSPLRLRSGKNLAFEAPDPEEKERQKRERMRRIASVKEDNRLAERRLSTSTVASDASNQWGDAPRRTPSSSRPATPFGFQIWTSSRPSSTASNSTAPAQFTAPVSQSDNSDLDSAFNAGAKLGLVGITAPITRPAPPTEELIARNLRSRSIIYDPPATPPRGGRRDTDSEMNSRDPTGKAPTALPTFDEYLTGNGTASAAEPSAPHTPKRNLRSTCHPRTPTAPRTPSANDNTNEHGVMGGIVGLPELLLQTSRKKGHERFSSTEDSDREGPLRKKKRAP</sequence>
<feature type="compositionally biased region" description="Polar residues" evidence="1">
    <location>
        <begin position="1"/>
        <end position="20"/>
    </location>
</feature>
<feature type="compositionally biased region" description="Polar residues" evidence="1">
    <location>
        <begin position="591"/>
        <end position="602"/>
    </location>
</feature>
<feature type="compositionally biased region" description="Pro residues" evidence="1">
    <location>
        <begin position="408"/>
        <end position="418"/>
    </location>
</feature>
<name>A0A139A9Y2_GONPJ</name>
<feature type="compositionally biased region" description="Pro residues" evidence="1">
    <location>
        <begin position="448"/>
        <end position="460"/>
    </location>
</feature>
<dbReference type="EMBL" id="KQ965781">
    <property type="protein sequence ID" value="KXS13223.1"/>
    <property type="molecule type" value="Genomic_DNA"/>
</dbReference>
<dbReference type="Proteomes" id="UP000070544">
    <property type="component" value="Unassembled WGS sequence"/>
</dbReference>
<accession>A0A139A9Y2</accession>
<feature type="compositionally biased region" description="Basic and acidic residues" evidence="1">
    <location>
        <begin position="793"/>
        <end position="807"/>
    </location>
</feature>
<feature type="compositionally biased region" description="Low complexity" evidence="1">
    <location>
        <begin position="713"/>
        <end position="728"/>
    </location>
</feature>
<feature type="compositionally biased region" description="Polar residues" evidence="1">
    <location>
        <begin position="200"/>
        <end position="211"/>
    </location>
</feature>
<evidence type="ECO:0000256" key="1">
    <source>
        <dbReference type="SAM" id="MobiDB-lite"/>
    </source>
</evidence>
<feature type="compositionally biased region" description="Polar residues" evidence="1">
    <location>
        <begin position="678"/>
        <end position="690"/>
    </location>
</feature>
<feature type="region of interest" description="Disordered" evidence="1">
    <location>
        <begin position="776"/>
        <end position="910"/>
    </location>
</feature>
<feature type="compositionally biased region" description="Basic residues" evidence="1">
    <location>
        <begin position="389"/>
        <end position="398"/>
    </location>
</feature>
<keyword evidence="3" id="KW-1185">Reference proteome</keyword>
<dbReference type="AlphaFoldDB" id="A0A139A9Y2"/>
<feature type="compositionally biased region" description="Polar residues" evidence="1">
    <location>
        <begin position="544"/>
        <end position="557"/>
    </location>
</feature>
<feature type="compositionally biased region" description="Acidic residues" evidence="1">
    <location>
        <begin position="357"/>
        <end position="369"/>
    </location>
</feature>
<organism evidence="2 3">
    <name type="scientific">Gonapodya prolifera (strain JEL478)</name>
    <name type="common">Monoblepharis prolifera</name>
    <dbReference type="NCBI Taxonomy" id="1344416"/>
    <lineage>
        <taxon>Eukaryota</taxon>
        <taxon>Fungi</taxon>
        <taxon>Fungi incertae sedis</taxon>
        <taxon>Chytridiomycota</taxon>
        <taxon>Chytridiomycota incertae sedis</taxon>
        <taxon>Monoblepharidomycetes</taxon>
        <taxon>Monoblepharidales</taxon>
        <taxon>Gonapodyaceae</taxon>
        <taxon>Gonapodya</taxon>
    </lineage>
</organism>
<protein>
    <submittedName>
        <fullName evidence="2">Uncharacterized protein</fullName>
    </submittedName>
</protein>
<feature type="compositionally biased region" description="Basic and acidic residues" evidence="1">
    <location>
        <begin position="665"/>
        <end position="677"/>
    </location>
</feature>
<feature type="compositionally biased region" description="Polar residues" evidence="1">
    <location>
        <begin position="239"/>
        <end position="278"/>
    </location>
</feature>
<feature type="region of interest" description="Disordered" evidence="1">
    <location>
        <begin position="1"/>
        <end position="45"/>
    </location>
</feature>
<evidence type="ECO:0000313" key="3">
    <source>
        <dbReference type="Proteomes" id="UP000070544"/>
    </source>
</evidence>